<evidence type="ECO:0000313" key="3">
    <source>
        <dbReference type="EMBL" id="POW19053.1"/>
    </source>
</evidence>
<reference evidence="4" key="3">
    <citation type="journal article" date="2018" name="Mol. Plant Microbe Interact.">
        <title>Genome sequence resources for the wheat stripe rust pathogen (Puccinia striiformis f. sp. tritici) and the barley stripe rust pathogen (Puccinia striiformis f. sp. hordei).</title>
        <authorList>
            <person name="Xia C."/>
            <person name="Wang M."/>
            <person name="Yin C."/>
            <person name="Cornejo O.E."/>
            <person name="Hulbert S.H."/>
            <person name="Chen X."/>
        </authorList>
    </citation>
    <scope>NUCLEOTIDE SEQUENCE [LARGE SCALE GENOMIC DNA]</scope>
    <source>
        <strain evidence="4">93TX-2</strain>
    </source>
</reference>
<proteinExistence type="predicted"/>
<name>A0A2S4WBB0_9BASI</name>
<evidence type="ECO:0000256" key="2">
    <source>
        <dbReference type="SAM" id="Phobius"/>
    </source>
</evidence>
<dbReference type="VEuPathDB" id="FungiDB:PSTT_03171"/>
<dbReference type="VEuPathDB" id="FungiDB:PSTT_03170"/>
<keyword evidence="2" id="KW-0812">Transmembrane</keyword>
<feature type="compositionally biased region" description="Low complexity" evidence="1">
    <location>
        <begin position="578"/>
        <end position="588"/>
    </location>
</feature>
<feature type="transmembrane region" description="Helical" evidence="2">
    <location>
        <begin position="106"/>
        <end position="125"/>
    </location>
</feature>
<dbReference type="AlphaFoldDB" id="A0A2S4WBB0"/>
<organism evidence="3 4">
    <name type="scientific">Puccinia striiformis</name>
    <dbReference type="NCBI Taxonomy" id="27350"/>
    <lineage>
        <taxon>Eukaryota</taxon>
        <taxon>Fungi</taxon>
        <taxon>Dikarya</taxon>
        <taxon>Basidiomycota</taxon>
        <taxon>Pucciniomycotina</taxon>
        <taxon>Pucciniomycetes</taxon>
        <taxon>Pucciniales</taxon>
        <taxon>Pucciniaceae</taxon>
        <taxon>Puccinia</taxon>
    </lineage>
</organism>
<gene>
    <name evidence="3" type="ORF">PSHT_05113</name>
</gene>
<feature type="transmembrane region" description="Helical" evidence="2">
    <location>
        <begin position="191"/>
        <end position="214"/>
    </location>
</feature>
<reference evidence="4" key="2">
    <citation type="journal article" date="2018" name="BMC Genomics">
        <title>Genomic insights into host adaptation between the wheat stripe rust pathogen (Puccinia striiformis f. sp. tritici) and the barley stripe rust pathogen (Puccinia striiformis f. sp. hordei).</title>
        <authorList>
            <person name="Xia C."/>
            <person name="Wang M."/>
            <person name="Yin C."/>
            <person name="Cornejo O.E."/>
            <person name="Hulbert S.H."/>
            <person name="Chen X."/>
        </authorList>
    </citation>
    <scope>NUCLEOTIDE SEQUENCE [LARGE SCALE GENOMIC DNA]</scope>
    <source>
        <strain evidence="4">93TX-2</strain>
    </source>
</reference>
<feature type="transmembrane region" description="Helical" evidence="2">
    <location>
        <begin position="71"/>
        <end position="94"/>
    </location>
</feature>
<evidence type="ECO:0000256" key="1">
    <source>
        <dbReference type="SAM" id="MobiDB-lite"/>
    </source>
</evidence>
<keyword evidence="2" id="KW-0472">Membrane</keyword>
<keyword evidence="4" id="KW-1185">Reference proteome</keyword>
<reference evidence="3 4" key="1">
    <citation type="submission" date="2017-12" db="EMBL/GenBank/DDBJ databases">
        <title>Gene loss provides genomic basis for host adaptation in cereal stripe rust fungi.</title>
        <authorList>
            <person name="Xia C."/>
        </authorList>
    </citation>
    <scope>NUCLEOTIDE SEQUENCE [LARGE SCALE GENOMIC DNA]</scope>
    <source>
        <strain evidence="3 4">93TX-2</strain>
    </source>
</reference>
<feature type="compositionally biased region" description="Acidic residues" evidence="1">
    <location>
        <begin position="591"/>
        <end position="603"/>
    </location>
</feature>
<dbReference type="OrthoDB" id="9995831at2759"/>
<feature type="region of interest" description="Disordered" evidence="1">
    <location>
        <begin position="518"/>
        <end position="537"/>
    </location>
</feature>
<comment type="caution">
    <text evidence="3">The sequence shown here is derived from an EMBL/GenBank/DDBJ whole genome shotgun (WGS) entry which is preliminary data.</text>
</comment>
<evidence type="ECO:0000313" key="4">
    <source>
        <dbReference type="Proteomes" id="UP000238274"/>
    </source>
</evidence>
<feature type="region of interest" description="Disordered" evidence="1">
    <location>
        <begin position="559"/>
        <end position="616"/>
    </location>
</feature>
<dbReference type="VEuPathDB" id="FungiDB:PSHT_05113"/>
<sequence>MTDINQSTPKFLGCLSSSQTQTLYSIALLSISLLTLSNLPNSASLLFERGSAEEEEEDLLNSRTVLELSIIFSRILAQSALFSSLVSITGTILTRRRLQVPLQLQALVNLFISSFGSVVLGTLYLSPSLLTSASHELCLFAMRSDSLSSLSRTPDDTLASPWSTHQSYSYFSSWPSTNLIGENCDERASSIVLPILILLSICNLFHLHLLYVLFSTPPQSLPHPPTLYYLLITPQISSNSPPISPLYLLQKGHESPRATPKRAPTNTNTMSSFENYTTTGNTYQQAIIEIYESLYQFQRERTDSQEAQVVDCISKWYELNAVFENPFTRAVGIQAIVNQFSLMSILPGQIWSELGDICESEDYNGNRVACKRRIYQYPVTPHGGGTPGTMMNTRYPSFQSAIYARMGSTSSGPQSTTLSQRLKATRSGRESETTWPLYWLISHLSPSQIKNNLFKFDLKLATRLQFNEQARIVTHDDIWGLKELLEFLSPNIFTKFYSFQRWLVGQSADFLSSRYLRSSSSSTDNTTVLSSENGVDDHHHHSLHSECLIAHSPILIRPTTTNTSPLNAHKPHDSSFPTTTTTTGNTATVGNEDEEDDDDDEQNTEAGSIDLTHLTP</sequence>
<keyword evidence="2" id="KW-1133">Transmembrane helix</keyword>
<feature type="compositionally biased region" description="Low complexity" evidence="1">
    <location>
        <begin position="518"/>
        <end position="531"/>
    </location>
</feature>
<protein>
    <submittedName>
        <fullName evidence="3">Uncharacterized protein</fullName>
    </submittedName>
</protein>
<dbReference type="EMBL" id="PKSM01000055">
    <property type="protein sequence ID" value="POW19053.1"/>
    <property type="molecule type" value="Genomic_DNA"/>
</dbReference>
<dbReference type="Proteomes" id="UP000238274">
    <property type="component" value="Unassembled WGS sequence"/>
</dbReference>
<accession>A0A2S4WBB0</accession>